<dbReference type="WBParaSite" id="RSKR_0000400000.1">
    <property type="protein sequence ID" value="RSKR_0000400000.1"/>
    <property type="gene ID" value="RSKR_0000400000"/>
</dbReference>
<organism evidence="1 2">
    <name type="scientific">Rhabditophanes sp. KR3021</name>
    <dbReference type="NCBI Taxonomy" id="114890"/>
    <lineage>
        <taxon>Eukaryota</taxon>
        <taxon>Metazoa</taxon>
        <taxon>Ecdysozoa</taxon>
        <taxon>Nematoda</taxon>
        <taxon>Chromadorea</taxon>
        <taxon>Rhabditida</taxon>
        <taxon>Tylenchina</taxon>
        <taxon>Panagrolaimomorpha</taxon>
        <taxon>Strongyloidoidea</taxon>
        <taxon>Alloionematidae</taxon>
        <taxon>Rhabditophanes</taxon>
    </lineage>
</organism>
<protein>
    <submittedName>
        <fullName evidence="2">Protein SMG9</fullName>
    </submittedName>
</protein>
<dbReference type="Proteomes" id="UP000095286">
    <property type="component" value="Unplaced"/>
</dbReference>
<sequence length="693" mass="79221">MIRCPEPSFVMNDNRDFVNRITSSGLKNTKEKSPVPEVGNGSKFKILKRDLGSSIEKATDRPAHKLDSDKILMDAKPYHVKCSEGDNPRLNYDQNSFQNDKKKRSKHRSKDTYNKSRGDVPRRYDAEVTIGREGAPRTYWSDASVLVGKGDSSGRGTRTWQKREYTDGRSNFIPPNTRGVDVCEDVTKSKSHKFLTNIKILSKSATTPSAPPKKPEYMSLNRANKKKLCKYSSVLINDSSDFEASLKDLLSDTNTDYTVVSIIGEQGCGKSSMASLLCGNTAYELPKKPVFRLYNSTSSKLPRPNAPKAEMFITKSSLIVIDLKAILPKSSIPTFIKRGKDYFSKEKDMTTEEWIEVEQMKLLAFALSVSHTVMLVADNYKMDALTEQLIYGNRIFKGLYGGLAHKYPNRFKDIAMNRQTNIVLVYVDKTNREMNNDVFCKIDLLAQIKSQTQREECDNLNFDAYKVMFADKSYNRKVDPWFVIPKIISGESANKCKDIDNIKVTSTAKGSNFDILTDRRTTRKINFITNESNFLYDDQENNQKSLAKEYSKVDFPSHIVTMDFAYINVHDEDIYKQFGTIPSEALMAKEDALLKSVLKTPNEMLEKLDWIKSGKHKGNQFTRNGELKNVRNKNREVDAIVNNIRQGINFLVKYPFINNEELAEKDWLMFAQNIWKELTYLQIKKEDVEKLVT</sequence>
<proteinExistence type="predicted"/>
<reference evidence="2" key="1">
    <citation type="submission" date="2016-11" db="UniProtKB">
        <authorList>
            <consortium name="WormBaseParasite"/>
        </authorList>
    </citation>
    <scope>IDENTIFICATION</scope>
    <source>
        <strain evidence="2">KR3021</strain>
    </source>
</reference>
<evidence type="ECO:0000313" key="2">
    <source>
        <dbReference type="WBParaSite" id="RSKR_0000400000.1"/>
    </source>
</evidence>
<accession>A0AC35TTI6</accession>
<evidence type="ECO:0000313" key="1">
    <source>
        <dbReference type="Proteomes" id="UP000095286"/>
    </source>
</evidence>
<name>A0AC35TTI6_9BILA</name>